<feature type="non-terminal residue" evidence="14">
    <location>
        <position position="377"/>
    </location>
</feature>
<feature type="region of interest" description="Disordered" evidence="13">
    <location>
        <begin position="303"/>
        <end position="377"/>
    </location>
</feature>
<gene>
    <name evidence="14" type="primary">Hmces</name>
    <name evidence="14" type="ORF">GTO95_0002502</name>
</gene>
<evidence type="ECO:0000256" key="11">
    <source>
        <dbReference type="ARBA" id="ARBA00031130"/>
    </source>
</evidence>
<keyword evidence="6" id="KW-0190">Covalent protein-DNA linkage</keyword>
<name>A0A8J7P3V2_ATRSP</name>
<keyword evidence="4" id="KW-0227">DNA damage</keyword>
<evidence type="ECO:0000256" key="13">
    <source>
        <dbReference type="SAM" id="MobiDB-lite"/>
    </source>
</evidence>
<keyword evidence="8" id="KW-0456">Lyase</keyword>
<dbReference type="PANTHER" id="PTHR13604">
    <property type="entry name" value="DC12-RELATED"/>
    <property type="match status" value="1"/>
</dbReference>
<feature type="compositionally biased region" description="Polar residues" evidence="13">
    <location>
        <begin position="168"/>
        <end position="181"/>
    </location>
</feature>
<dbReference type="InterPro" id="IPR003738">
    <property type="entry name" value="SRAP"/>
</dbReference>
<reference evidence="14" key="1">
    <citation type="journal article" date="2021" name="Cell">
        <title>Tracing the genetic footprints of vertebrate landing in non-teleost ray-finned fishes.</title>
        <authorList>
            <person name="Bi X."/>
            <person name="Wang K."/>
            <person name="Yang L."/>
            <person name="Pan H."/>
            <person name="Jiang H."/>
            <person name="Wei Q."/>
            <person name="Fang M."/>
            <person name="Yu H."/>
            <person name="Zhu C."/>
            <person name="Cai Y."/>
            <person name="He Y."/>
            <person name="Gan X."/>
            <person name="Zeng H."/>
            <person name="Yu D."/>
            <person name="Zhu Y."/>
            <person name="Jiang H."/>
            <person name="Qiu Q."/>
            <person name="Yang H."/>
            <person name="Zhang Y.E."/>
            <person name="Wang W."/>
            <person name="Zhu M."/>
            <person name="He S."/>
            <person name="Zhang G."/>
        </authorList>
    </citation>
    <scope>NUCLEOTIDE SEQUENCE</scope>
    <source>
        <strain evidence="14">Allg_001</strain>
    </source>
</reference>
<dbReference type="AlphaFoldDB" id="A0A8J7P3V2"/>
<keyword evidence="3 12" id="KW-0645">Protease</keyword>
<dbReference type="GO" id="GO:0016829">
    <property type="term" value="F:lyase activity"/>
    <property type="evidence" value="ECO:0007669"/>
    <property type="project" value="UniProtKB-KW"/>
</dbReference>
<feature type="compositionally biased region" description="Gly residues" evidence="13">
    <location>
        <begin position="349"/>
        <end position="359"/>
    </location>
</feature>
<proteinExistence type="inferred from homology"/>
<dbReference type="Pfam" id="PF02586">
    <property type="entry name" value="SRAP"/>
    <property type="match status" value="1"/>
</dbReference>
<evidence type="ECO:0000256" key="1">
    <source>
        <dbReference type="ARBA" id="ARBA00008136"/>
    </source>
</evidence>
<feature type="region of interest" description="Disordered" evidence="13">
    <location>
        <begin position="30"/>
        <end position="49"/>
    </location>
</feature>
<dbReference type="EC" id="3.4.-.-" evidence="12"/>
<dbReference type="GO" id="GO:0006508">
    <property type="term" value="P:proteolysis"/>
    <property type="evidence" value="ECO:0007669"/>
    <property type="project" value="UniProtKB-KW"/>
</dbReference>
<dbReference type="Proteomes" id="UP000736164">
    <property type="component" value="Unassembled WGS sequence"/>
</dbReference>
<comment type="caution">
    <text evidence="14">The sequence shown here is derived from an EMBL/GenBank/DDBJ whole genome shotgun (WGS) entry which is preliminary data.</text>
</comment>
<sequence length="377" mass="41870">MCGRTACTLAPQELSRAACYRDRAGRRRRPAWRAGDADQYRPSYNKSPQSLSPVLLSRRHLDKDAPVDECVVAAMRWGLVPAWFQESDPQKMQYSTSNCRSESVLQKKSYKEPLLKGQRCVVLADGFYEWQRQKSEKQPFFIYFPQSRTPGPAGAPDTPVAASHDPETQTVGPSSSDTQAKAPQDCKDNQTMEQEGCEWTGWRLLTLAGLFDCWSPPGGGTSLYTYTIITVEVSQNLQSIHDRMPAVLDGEEEVRRWLDFGEIRSLEALSLLRPNNTLTFHPVSTLVNNSRNNSPECVQPVEVGVKKAPLPPSASSKAMMSWLQSASPQKRKEQDPVAEQETPGERGRGTGVGSAGGRGTLQNWLIRTEPSKKARTG</sequence>
<dbReference type="PANTHER" id="PTHR13604:SF0">
    <property type="entry name" value="ABASIC SITE PROCESSING PROTEIN HMCES"/>
    <property type="match status" value="1"/>
</dbReference>
<keyword evidence="5 12" id="KW-0378">Hydrolase</keyword>
<protein>
    <recommendedName>
        <fullName evidence="2 12">Abasic site processing protein HMCES</fullName>
        <shortName evidence="12">ES cell-specific 5hmC-binding protein</shortName>
        <ecNumber evidence="12">3.4.-.-</ecNumber>
    </recommendedName>
    <alternativeName>
        <fullName evidence="9 12">Embryonic stem cell-specific 5-hydroxymethylcytosine-binding protein</fullName>
    </alternativeName>
    <alternativeName>
        <fullName evidence="10 12">Peptidase HMCES</fullName>
    </alternativeName>
    <alternativeName>
        <fullName evidence="11 12">SRAP domain-containing protein 1</fullName>
    </alternativeName>
</protein>
<evidence type="ECO:0000256" key="7">
    <source>
        <dbReference type="ARBA" id="ARBA00023125"/>
    </source>
</evidence>
<feature type="region of interest" description="Disordered" evidence="13">
    <location>
        <begin position="146"/>
        <end position="191"/>
    </location>
</feature>
<dbReference type="GO" id="GO:0003697">
    <property type="term" value="F:single-stranded DNA binding"/>
    <property type="evidence" value="ECO:0007669"/>
    <property type="project" value="InterPro"/>
</dbReference>
<feature type="non-terminal residue" evidence="14">
    <location>
        <position position="1"/>
    </location>
</feature>
<accession>A0A8J7P3V2</accession>
<dbReference type="InterPro" id="IPR036590">
    <property type="entry name" value="SRAP-like"/>
</dbReference>
<evidence type="ECO:0000256" key="12">
    <source>
        <dbReference type="RuleBase" id="RU364100"/>
    </source>
</evidence>
<dbReference type="GO" id="GO:0106300">
    <property type="term" value="P:protein-DNA covalent cross-linking repair"/>
    <property type="evidence" value="ECO:0007669"/>
    <property type="project" value="InterPro"/>
</dbReference>
<comment type="function">
    <text evidence="12">Sensor of abasic sites in single-stranded DNA (ssDNA) required to preserve genome integrity by promoting error-free repair of abasic sites. Acts as an enzyme that recognizes and binds abasic sites in ssDNA at replication forks and chemically modifies the lesion by forming a covalent cross-link with DNA: forms a stable thiazolidine linkage between a ring-opened abasic site and the alpha-amino and sulfhydryl substituents of its N-terminal catalytic cysteine residue. The HMCES DNA-protein cross-link is then either reversed or degraded. HMCES is able to catalyze the reversal of its thiazolidine cross-link and cycle between a cross-link and a non-cross-linked state depending on DNA context: mediates self-reversal of the thiazolidine cross-link in double stranded DNA, allowing APEX1 to initiate downstream repair of abasic sites. The HMCES DNA-protein cross-link can also be degraded by the SPRTN metalloprotease following unfolding by the BRIP1/FANCJ helicase. Acts as a protease: mediates autocatalytic processing of its N-terminal methionine in order to expose the catalytic cysteine.</text>
</comment>
<keyword evidence="15" id="KW-1185">Reference proteome</keyword>
<evidence type="ECO:0000313" key="15">
    <source>
        <dbReference type="Proteomes" id="UP000736164"/>
    </source>
</evidence>
<evidence type="ECO:0000256" key="9">
    <source>
        <dbReference type="ARBA" id="ARBA00030390"/>
    </source>
</evidence>
<evidence type="ECO:0000256" key="2">
    <source>
        <dbReference type="ARBA" id="ARBA00015888"/>
    </source>
</evidence>
<evidence type="ECO:0000256" key="3">
    <source>
        <dbReference type="ARBA" id="ARBA00022670"/>
    </source>
</evidence>
<evidence type="ECO:0000256" key="5">
    <source>
        <dbReference type="ARBA" id="ARBA00022801"/>
    </source>
</evidence>
<dbReference type="GO" id="GO:0008233">
    <property type="term" value="F:peptidase activity"/>
    <property type="evidence" value="ECO:0007669"/>
    <property type="project" value="UniProtKB-KW"/>
</dbReference>
<feature type="compositionally biased region" description="Polar residues" evidence="13">
    <location>
        <begin position="313"/>
        <end position="328"/>
    </location>
</feature>
<dbReference type="EMBL" id="JAAWVO010065793">
    <property type="protein sequence ID" value="MBN3323575.1"/>
    <property type="molecule type" value="Genomic_DNA"/>
</dbReference>
<evidence type="ECO:0000313" key="14">
    <source>
        <dbReference type="EMBL" id="MBN3323575.1"/>
    </source>
</evidence>
<evidence type="ECO:0000256" key="6">
    <source>
        <dbReference type="ARBA" id="ARBA00023124"/>
    </source>
</evidence>
<keyword evidence="7" id="KW-0238">DNA-binding</keyword>
<evidence type="ECO:0000256" key="10">
    <source>
        <dbReference type="ARBA" id="ARBA00030898"/>
    </source>
</evidence>
<organism evidence="14 15">
    <name type="scientific">Atractosteus spatula</name>
    <name type="common">Alligator gar</name>
    <name type="synonym">Lepisosteus spatula</name>
    <dbReference type="NCBI Taxonomy" id="7917"/>
    <lineage>
        <taxon>Eukaryota</taxon>
        <taxon>Metazoa</taxon>
        <taxon>Chordata</taxon>
        <taxon>Craniata</taxon>
        <taxon>Vertebrata</taxon>
        <taxon>Euteleostomi</taxon>
        <taxon>Actinopterygii</taxon>
        <taxon>Neopterygii</taxon>
        <taxon>Holostei</taxon>
        <taxon>Semionotiformes</taxon>
        <taxon>Lepisosteidae</taxon>
        <taxon>Atractosteus</taxon>
    </lineage>
</organism>
<dbReference type="Gene3D" id="3.90.1680.10">
    <property type="entry name" value="SOS response associated peptidase-like"/>
    <property type="match status" value="1"/>
</dbReference>
<evidence type="ECO:0000256" key="4">
    <source>
        <dbReference type="ARBA" id="ARBA00022763"/>
    </source>
</evidence>
<comment type="similarity">
    <text evidence="1 12">Belongs to the SOS response-associated peptidase family.</text>
</comment>
<dbReference type="SUPFAM" id="SSF143081">
    <property type="entry name" value="BB1717-like"/>
    <property type="match status" value="1"/>
</dbReference>
<evidence type="ECO:0000256" key="8">
    <source>
        <dbReference type="ARBA" id="ARBA00023239"/>
    </source>
</evidence>